<keyword evidence="3 6" id="KW-1133">Transmembrane helix</keyword>
<proteinExistence type="predicted"/>
<dbReference type="PANTHER" id="PTHR15549">
    <property type="entry name" value="PAIRED IMMUNOGLOBULIN-LIKE TYPE 2 RECEPTOR"/>
    <property type="match status" value="1"/>
</dbReference>
<protein>
    <submittedName>
        <fullName evidence="7">Uncharacterized protein</fullName>
    </submittedName>
</protein>
<comment type="subcellular location">
    <subcellularLocation>
        <location evidence="1">Membrane</location>
        <topology evidence="1">Single-pass membrane protein</topology>
    </subcellularLocation>
</comment>
<feature type="transmembrane region" description="Helical" evidence="6">
    <location>
        <begin position="179"/>
        <end position="201"/>
    </location>
</feature>
<dbReference type="STRING" id="1392250.A0A2I2FRR5"/>
<dbReference type="OrthoDB" id="4779287at2759"/>
<dbReference type="GO" id="GO:0016020">
    <property type="term" value="C:membrane"/>
    <property type="evidence" value="ECO:0007669"/>
    <property type="project" value="UniProtKB-SubCell"/>
</dbReference>
<dbReference type="VEuPathDB" id="FungiDB:P170DRAFT_481274"/>
<evidence type="ECO:0000313" key="8">
    <source>
        <dbReference type="Proteomes" id="UP000234275"/>
    </source>
</evidence>
<accession>A0A2I2FRR5</accession>
<dbReference type="InterPro" id="IPR051694">
    <property type="entry name" value="Immunoregulatory_rcpt-like"/>
</dbReference>
<feature type="region of interest" description="Disordered" evidence="5">
    <location>
        <begin position="134"/>
        <end position="175"/>
    </location>
</feature>
<keyword evidence="2 6" id="KW-0812">Transmembrane</keyword>
<dbReference type="Proteomes" id="UP000234275">
    <property type="component" value="Unassembled WGS sequence"/>
</dbReference>
<organism evidence="7 8">
    <name type="scientific">Aspergillus steynii IBT 23096</name>
    <dbReference type="NCBI Taxonomy" id="1392250"/>
    <lineage>
        <taxon>Eukaryota</taxon>
        <taxon>Fungi</taxon>
        <taxon>Dikarya</taxon>
        <taxon>Ascomycota</taxon>
        <taxon>Pezizomycotina</taxon>
        <taxon>Eurotiomycetes</taxon>
        <taxon>Eurotiomycetidae</taxon>
        <taxon>Eurotiales</taxon>
        <taxon>Aspergillaceae</taxon>
        <taxon>Aspergillus</taxon>
        <taxon>Aspergillus subgen. Circumdati</taxon>
    </lineage>
</organism>
<keyword evidence="8" id="KW-1185">Reference proteome</keyword>
<evidence type="ECO:0000256" key="3">
    <source>
        <dbReference type="ARBA" id="ARBA00022989"/>
    </source>
</evidence>
<gene>
    <name evidence="7" type="ORF">P170DRAFT_481274</name>
</gene>
<sequence length="281" mass="29971">MSSDSYSQDGYAARRPGSDGCLDTEIGETAWDGWSLCCPGDTSINELWCQYSDESDRETVDFPEQCANSSLALWEDGEVSWCCEEGEKGFRFYDGHKGCATEAEFDEGEEDELLTAVQQVTQSERTVTVFKSSFSTSTASAPTTPTDSISTSNTAAPTTSTSSEPSSSSASTSTNKGTIAGAVVGGAGGAFIIVGIVWFLLRLRKRHLARTSKPENPVPSTSQPEIPPDPREAIQPEGDSDPPAELDGNLRAELDGGSVPKKPVNDSVQPRYELPAPTGHE</sequence>
<keyword evidence="4 6" id="KW-0472">Membrane</keyword>
<evidence type="ECO:0000256" key="1">
    <source>
        <dbReference type="ARBA" id="ARBA00004167"/>
    </source>
</evidence>
<dbReference type="GO" id="GO:0071944">
    <property type="term" value="C:cell periphery"/>
    <property type="evidence" value="ECO:0007669"/>
    <property type="project" value="UniProtKB-ARBA"/>
</dbReference>
<dbReference type="RefSeq" id="XP_024698627.1">
    <property type="nucleotide sequence ID" value="XM_024853851.1"/>
</dbReference>
<evidence type="ECO:0000256" key="6">
    <source>
        <dbReference type="SAM" id="Phobius"/>
    </source>
</evidence>
<dbReference type="AlphaFoldDB" id="A0A2I2FRR5"/>
<evidence type="ECO:0000313" key="7">
    <source>
        <dbReference type="EMBL" id="PLB43325.1"/>
    </source>
</evidence>
<evidence type="ECO:0000256" key="5">
    <source>
        <dbReference type="SAM" id="MobiDB-lite"/>
    </source>
</evidence>
<dbReference type="PANTHER" id="PTHR15549:SF26">
    <property type="entry name" value="AXIAL BUDDING PATTERN PROTEIN 2-RELATED"/>
    <property type="match status" value="1"/>
</dbReference>
<dbReference type="GeneID" id="36561549"/>
<evidence type="ECO:0000256" key="4">
    <source>
        <dbReference type="ARBA" id="ARBA00023136"/>
    </source>
</evidence>
<comment type="caution">
    <text evidence="7">The sequence shown here is derived from an EMBL/GenBank/DDBJ whole genome shotgun (WGS) entry which is preliminary data.</text>
</comment>
<dbReference type="EMBL" id="MSFO01000011">
    <property type="protein sequence ID" value="PLB43325.1"/>
    <property type="molecule type" value="Genomic_DNA"/>
</dbReference>
<feature type="region of interest" description="Disordered" evidence="5">
    <location>
        <begin position="210"/>
        <end position="281"/>
    </location>
</feature>
<evidence type="ECO:0000256" key="2">
    <source>
        <dbReference type="ARBA" id="ARBA00022692"/>
    </source>
</evidence>
<reference evidence="7 8" key="1">
    <citation type="submission" date="2016-12" db="EMBL/GenBank/DDBJ databases">
        <title>The genomes of Aspergillus section Nigri reveals drivers in fungal speciation.</title>
        <authorList>
            <consortium name="DOE Joint Genome Institute"/>
            <person name="Vesth T.C."/>
            <person name="Nybo J."/>
            <person name="Theobald S."/>
            <person name="Brandl J."/>
            <person name="Frisvad J.C."/>
            <person name="Nielsen K.F."/>
            <person name="Lyhne E.K."/>
            <person name="Kogle M.E."/>
            <person name="Kuo A."/>
            <person name="Riley R."/>
            <person name="Clum A."/>
            <person name="Nolan M."/>
            <person name="Lipzen A."/>
            <person name="Salamov A."/>
            <person name="Henrissat B."/>
            <person name="Wiebenga A."/>
            <person name="De Vries R.P."/>
            <person name="Grigoriev I.V."/>
            <person name="Mortensen U.H."/>
            <person name="Andersen M.R."/>
            <person name="Baker S.E."/>
        </authorList>
    </citation>
    <scope>NUCLEOTIDE SEQUENCE [LARGE SCALE GENOMIC DNA]</scope>
    <source>
        <strain evidence="7 8">IBT 23096</strain>
    </source>
</reference>
<name>A0A2I2FRR5_9EURO</name>